<evidence type="ECO:0000259" key="2">
    <source>
        <dbReference type="Pfam" id="PF01612"/>
    </source>
</evidence>
<dbReference type="PANTHER" id="PTHR47765:SF2">
    <property type="entry name" value="EXONUCLEASE MUT-7 HOMOLOG"/>
    <property type="match status" value="1"/>
</dbReference>
<evidence type="ECO:0000256" key="1">
    <source>
        <dbReference type="SAM" id="MobiDB-lite"/>
    </source>
</evidence>
<evidence type="ECO:0000313" key="4">
    <source>
        <dbReference type="Proteomes" id="UP000007264"/>
    </source>
</evidence>
<dbReference type="PANTHER" id="PTHR47765">
    <property type="entry name" value="3'-5' EXONUCLEASE DOMAIN-CONTAINING PROTEIN"/>
    <property type="match status" value="1"/>
</dbReference>
<dbReference type="RefSeq" id="XP_005642820.1">
    <property type="nucleotide sequence ID" value="XM_005642763.1"/>
</dbReference>
<protein>
    <recommendedName>
        <fullName evidence="2">3'-5' exonuclease domain-containing protein</fullName>
    </recommendedName>
</protein>
<dbReference type="KEGG" id="csl:COCSUDRAFT_68365"/>
<gene>
    <name evidence="3" type="ORF">COCSUDRAFT_68365</name>
</gene>
<dbReference type="OrthoDB" id="10261556at2759"/>
<evidence type="ECO:0000313" key="3">
    <source>
        <dbReference type="EMBL" id="EIE18276.1"/>
    </source>
</evidence>
<dbReference type="GO" id="GO:0008408">
    <property type="term" value="F:3'-5' exonuclease activity"/>
    <property type="evidence" value="ECO:0007669"/>
    <property type="project" value="InterPro"/>
</dbReference>
<feature type="domain" description="3'-5' exonuclease" evidence="2">
    <location>
        <begin position="605"/>
        <end position="794"/>
    </location>
</feature>
<proteinExistence type="predicted"/>
<dbReference type="Pfam" id="PF01612">
    <property type="entry name" value="DNA_pol_A_exo1"/>
    <property type="match status" value="1"/>
</dbReference>
<keyword evidence="4" id="KW-1185">Reference proteome</keyword>
<dbReference type="InterPro" id="IPR036397">
    <property type="entry name" value="RNaseH_sf"/>
</dbReference>
<sequence>MTSVDLSLDPAILWARNEQFASQRDADQFVKGVFQYLKSTGGRGGEGLVNRLYKCLQQEDQTRTLSFVCDCVEQIRPDIEHQPDANTLAHALLDCIPANVGLQTALTQQALSSAVALFWQLLDPAHSRLAVKLAQGFQFTEQSLWEASQASEIAVPASPKFATYKEFQRELARRLLALLDSSKSMKPALSMAEQFGELGAEYFQTKEVLEKLVAAGQIQLAMQWAAQSGRDMQVALVSLCVAGGHLKQACQIVISNDLQKVFPAIATGGVAALRASDWAEARAHVAKENISEFVKAAGEHFQQTNGAGGQMRKFLDHCLSQVVPSEAMSFICACVSHITESEDESPAIPVAHAMLDCLQELARKAEPVPQTVLYTAAALYWKLLNPENARLAGLDFSENSLWEATQAIGDLQAAPSFATFENFEAELARRIFALLETTKTMSPAMVTAMQFRSLASTYFQTKEVMEKLVDAGQLSLAKDWAQCCKYELQVALVKHCIERGKLKNALQAAKALGLEAEFPDLERMQREDTLASLSKKQLWAQACHYERLLRDMVLMGEPSLAREYAVVNFGLDPAVLQVDPADLAADEATRSATYLQLPLPPDAVHFVDSAAGLAQAASLLEEAAVLGLDCEWEPCTESRRGSDRHPPVSLLQIASRRHVVVLDMAALHQVAQLDALLTMLLCSNDVIKAGVGVVEDIGQLARSFPAIQAFTNCRGLLELGSAFSQSEAAQLGMQAVQKKHGPGLSAMAEACLGRPLDKSMQMSRWNRRPLSERQLTYAALDALASVLIYDSLARRDPGFIDQAAAALVSRQQSLQPASSVQNARGKKRALVSPPVGTHCA</sequence>
<dbReference type="GO" id="GO:0006139">
    <property type="term" value="P:nucleobase-containing compound metabolic process"/>
    <property type="evidence" value="ECO:0007669"/>
    <property type="project" value="InterPro"/>
</dbReference>
<reference evidence="3 4" key="1">
    <citation type="journal article" date="2012" name="Genome Biol.">
        <title>The genome of the polar eukaryotic microalga coccomyxa subellipsoidea reveals traits of cold adaptation.</title>
        <authorList>
            <person name="Blanc G."/>
            <person name="Agarkova I."/>
            <person name="Grimwood J."/>
            <person name="Kuo A."/>
            <person name="Brueggeman A."/>
            <person name="Dunigan D."/>
            <person name="Gurnon J."/>
            <person name="Ladunga I."/>
            <person name="Lindquist E."/>
            <person name="Lucas S."/>
            <person name="Pangilinan J."/>
            <person name="Proschold T."/>
            <person name="Salamov A."/>
            <person name="Schmutz J."/>
            <person name="Weeks D."/>
            <person name="Yamada T."/>
            <person name="Claverie J.M."/>
            <person name="Grigoriev I."/>
            <person name="Van Etten J."/>
            <person name="Lomsadze A."/>
            <person name="Borodovsky M."/>
        </authorList>
    </citation>
    <scope>NUCLEOTIDE SEQUENCE [LARGE SCALE GENOMIC DNA]</scope>
    <source>
        <strain evidence="3 4">C-169</strain>
    </source>
</reference>
<dbReference type="STRING" id="574566.I0YIQ7"/>
<dbReference type="Proteomes" id="UP000007264">
    <property type="component" value="Unassembled WGS sequence"/>
</dbReference>
<name>I0YIQ7_COCSC</name>
<dbReference type="EMBL" id="AGSI01000025">
    <property type="protein sequence ID" value="EIE18276.1"/>
    <property type="molecule type" value="Genomic_DNA"/>
</dbReference>
<dbReference type="SUPFAM" id="SSF53098">
    <property type="entry name" value="Ribonuclease H-like"/>
    <property type="match status" value="1"/>
</dbReference>
<dbReference type="Gene3D" id="3.30.420.10">
    <property type="entry name" value="Ribonuclease H-like superfamily/Ribonuclease H"/>
    <property type="match status" value="1"/>
</dbReference>
<comment type="caution">
    <text evidence="3">The sequence shown here is derived from an EMBL/GenBank/DDBJ whole genome shotgun (WGS) entry which is preliminary data.</text>
</comment>
<feature type="region of interest" description="Disordered" evidence="1">
    <location>
        <begin position="815"/>
        <end position="840"/>
    </location>
</feature>
<dbReference type="InterPro" id="IPR052408">
    <property type="entry name" value="Exonuclease_MUT-7-like"/>
</dbReference>
<dbReference type="AlphaFoldDB" id="I0YIQ7"/>
<dbReference type="InterPro" id="IPR012337">
    <property type="entry name" value="RNaseH-like_sf"/>
</dbReference>
<dbReference type="GeneID" id="17036183"/>
<organism evidence="3 4">
    <name type="scientific">Coccomyxa subellipsoidea (strain C-169)</name>
    <name type="common">Green microalga</name>
    <dbReference type="NCBI Taxonomy" id="574566"/>
    <lineage>
        <taxon>Eukaryota</taxon>
        <taxon>Viridiplantae</taxon>
        <taxon>Chlorophyta</taxon>
        <taxon>core chlorophytes</taxon>
        <taxon>Trebouxiophyceae</taxon>
        <taxon>Trebouxiophyceae incertae sedis</taxon>
        <taxon>Coccomyxaceae</taxon>
        <taxon>Coccomyxa</taxon>
        <taxon>Coccomyxa subellipsoidea</taxon>
    </lineage>
</organism>
<accession>I0YIQ7</accession>
<dbReference type="eggNOG" id="KOG2207">
    <property type="taxonomic scope" value="Eukaryota"/>
</dbReference>
<dbReference type="InterPro" id="IPR002562">
    <property type="entry name" value="3'-5'_exonuclease_dom"/>
</dbReference>
<dbReference type="GO" id="GO:0003676">
    <property type="term" value="F:nucleic acid binding"/>
    <property type="evidence" value="ECO:0007669"/>
    <property type="project" value="InterPro"/>
</dbReference>